<name>A0A1M4XJH4_9FIRM</name>
<protein>
    <submittedName>
        <fullName evidence="1">Uncharacterized protein</fullName>
    </submittedName>
</protein>
<reference evidence="2" key="1">
    <citation type="submission" date="2016-11" db="EMBL/GenBank/DDBJ databases">
        <authorList>
            <person name="Varghese N."/>
            <person name="Submissions S."/>
        </authorList>
    </citation>
    <scope>NUCLEOTIDE SEQUENCE [LARGE SCALE GENOMIC DNA]</scope>
    <source>
        <strain evidence="2">DSM 11792</strain>
    </source>
</reference>
<dbReference type="AlphaFoldDB" id="A0A1M4XJH4"/>
<keyword evidence="2" id="KW-1185">Reference proteome</keyword>
<proteinExistence type="predicted"/>
<gene>
    <name evidence="1" type="ORF">SAMN02745218_01118</name>
</gene>
<organism evidence="1 2">
    <name type="scientific">Desulfofundulus australicus DSM 11792</name>
    <dbReference type="NCBI Taxonomy" id="1121425"/>
    <lineage>
        <taxon>Bacteria</taxon>
        <taxon>Bacillati</taxon>
        <taxon>Bacillota</taxon>
        <taxon>Clostridia</taxon>
        <taxon>Eubacteriales</taxon>
        <taxon>Peptococcaceae</taxon>
        <taxon>Desulfofundulus</taxon>
    </lineage>
</organism>
<dbReference type="EMBL" id="FQUW01000011">
    <property type="protein sequence ID" value="SHE93550.1"/>
    <property type="molecule type" value="Genomic_DNA"/>
</dbReference>
<dbReference type="Proteomes" id="UP000184196">
    <property type="component" value="Unassembled WGS sequence"/>
</dbReference>
<sequence length="150" mass="17299">MKDTPPIPEIVEQYLKASLPGDRHRQRIIGRVIIKLLAAGYSLGKALPLFFWELADLEPPLTQAEELLFCALHHIFHTCHNTRINGKKDAFEILKIPEEKMALTPKEVLKEAKLAYWKQFNELTRDPKNLLLNARKIITAKKAFDFLQTL</sequence>
<evidence type="ECO:0000313" key="1">
    <source>
        <dbReference type="EMBL" id="SHE93550.1"/>
    </source>
</evidence>
<accession>A0A1M4XJH4</accession>
<evidence type="ECO:0000313" key="2">
    <source>
        <dbReference type="Proteomes" id="UP000184196"/>
    </source>
</evidence>
<dbReference type="RefSeq" id="WP_073163887.1">
    <property type="nucleotide sequence ID" value="NZ_FQUW01000011.1"/>
</dbReference>
<dbReference type="OrthoDB" id="1808880at2"/>